<feature type="region of interest" description="Disordered" evidence="1">
    <location>
        <begin position="147"/>
        <end position="177"/>
    </location>
</feature>
<accession>A0A930Y704</accession>
<sequence>MTGFGDSATLRRFASTTRQDAEDTELTGARAQRRMDDVHAAADHYERASAAALAGRWSDAHSVVTRMVSDAYVVADGVDRLAGTLDRCETRWRSLWHEALSEGFDVSGIDEGVVVTAPAETGTDDGAAARHADKQRRAAALEGQLRDAAREADAARRSLESEVHSHRPGGLGDFDAGNGPVPAIDTGDASLDAALRDFLGPVSGVHRLFREGH</sequence>
<dbReference type="RefSeq" id="WP_194502741.1">
    <property type="nucleotide sequence ID" value="NZ_JADIVZ010000002.1"/>
</dbReference>
<evidence type="ECO:0000256" key="1">
    <source>
        <dbReference type="SAM" id="MobiDB-lite"/>
    </source>
</evidence>
<dbReference type="EMBL" id="JADIVZ010000002">
    <property type="protein sequence ID" value="MBF4161542.1"/>
    <property type="molecule type" value="Genomic_DNA"/>
</dbReference>
<comment type="caution">
    <text evidence="2">The sequence shown here is derived from an EMBL/GenBank/DDBJ whole genome shotgun (WGS) entry which is preliminary data.</text>
</comment>
<protein>
    <submittedName>
        <fullName evidence="2">Uncharacterized protein</fullName>
    </submittedName>
</protein>
<dbReference type="Proteomes" id="UP000656804">
    <property type="component" value="Unassembled WGS sequence"/>
</dbReference>
<gene>
    <name evidence="2" type="ORF">ISG29_07545</name>
</gene>
<evidence type="ECO:0000313" key="2">
    <source>
        <dbReference type="EMBL" id="MBF4161542.1"/>
    </source>
</evidence>
<dbReference type="AlphaFoldDB" id="A0A930Y704"/>
<reference evidence="2" key="1">
    <citation type="submission" date="2020-11" db="EMBL/GenBank/DDBJ databases">
        <title>Nocardioides sp. CBS4Y-1, whole genome shotgun sequence.</title>
        <authorList>
            <person name="Tuo L."/>
        </authorList>
    </citation>
    <scope>NUCLEOTIDE SEQUENCE</scope>
    <source>
        <strain evidence="2">CBS4Y-1</strain>
    </source>
</reference>
<proteinExistence type="predicted"/>
<keyword evidence="3" id="KW-1185">Reference proteome</keyword>
<name>A0A930Y704_9ACTN</name>
<feature type="compositionally biased region" description="Basic and acidic residues" evidence="1">
    <location>
        <begin position="147"/>
        <end position="165"/>
    </location>
</feature>
<organism evidence="2 3">
    <name type="scientific">Nocardioides acrostichi</name>
    <dbReference type="NCBI Taxonomy" id="2784339"/>
    <lineage>
        <taxon>Bacteria</taxon>
        <taxon>Bacillati</taxon>
        <taxon>Actinomycetota</taxon>
        <taxon>Actinomycetes</taxon>
        <taxon>Propionibacteriales</taxon>
        <taxon>Nocardioidaceae</taxon>
        <taxon>Nocardioides</taxon>
    </lineage>
</organism>
<evidence type="ECO:0000313" key="3">
    <source>
        <dbReference type="Proteomes" id="UP000656804"/>
    </source>
</evidence>